<keyword evidence="2" id="KW-1185">Reference proteome</keyword>
<gene>
    <name evidence="1" type="ordered locus">VIT_19s0027g01900</name>
</gene>
<accession>D7SWM5</accession>
<reference evidence="2" key="1">
    <citation type="journal article" date="2007" name="Nature">
        <title>The grapevine genome sequence suggests ancestral hexaploidization in major angiosperm phyla.</title>
        <authorList>
            <consortium name="The French-Italian Public Consortium for Grapevine Genome Characterization."/>
            <person name="Jaillon O."/>
            <person name="Aury J.-M."/>
            <person name="Noel B."/>
            <person name="Policriti A."/>
            <person name="Clepet C."/>
            <person name="Casagrande A."/>
            <person name="Choisne N."/>
            <person name="Aubourg S."/>
            <person name="Vitulo N."/>
            <person name="Jubin C."/>
            <person name="Vezzi A."/>
            <person name="Legeai F."/>
            <person name="Hugueney P."/>
            <person name="Dasilva C."/>
            <person name="Horner D."/>
            <person name="Mica E."/>
            <person name="Jublot D."/>
            <person name="Poulain J."/>
            <person name="Bruyere C."/>
            <person name="Billault A."/>
            <person name="Segurens B."/>
            <person name="Gouyvenoux M."/>
            <person name="Ugarte E."/>
            <person name="Cattonaro F."/>
            <person name="Anthouard V."/>
            <person name="Vico V."/>
            <person name="Del Fabbro C."/>
            <person name="Alaux M."/>
            <person name="Di Gaspero G."/>
            <person name="Dumas V."/>
            <person name="Felice N."/>
            <person name="Paillard S."/>
            <person name="Juman I."/>
            <person name="Moroldo M."/>
            <person name="Scalabrin S."/>
            <person name="Canaguier A."/>
            <person name="Le Clainche I."/>
            <person name="Malacrida G."/>
            <person name="Durand E."/>
            <person name="Pesole G."/>
            <person name="Laucou V."/>
            <person name="Chatelet P."/>
            <person name="Merdinoglu D."/>
            <person name="Delledonne M."/>
            <person name="Pezzotti M."/>
            <person name="Lecharny A."/>
            <person name="Scarpelli C."/>
            <person name="Artiguenave F."/>
            <person name="Pe M.E."/>
            <person name="Valle G."/>
            <person name="Morgante M."/>
            <person name="Caboche M."/>
            <person name="Adam-Blondon A.-F."/>
            <person name="Weissenbach J."/>
            <person name="Quetier F."/>
            <person name="Wincker P."/>
        </authorList>
    </citation>
    <scope>NUCLEOTIDE SEQUENCE [LARGE SCALE GENOMIC DNA]</scope>
    <source>
        <strain evidence="2">cv. Pinot noir / PN40024</strain>
    </source>
</reference>
<evidence type="ECO:0000313" key="1">
    <source>
        <dbReference type="EMBL" id="CBI21674.3"/>
    </source>
</evidence>
<sequence>MKSVAASSVADQAKAVTSVLNTVNMAPYFIIDIAAMCSKQIS</sequence>
<dbReference type="PaxDb" id="29760-VIT_19s0027g01900.t01"/>
<protein>
    <submittedName>
        <fullName evidence="1">Uncharacterized protein</fullName>
    </submittedName>
</protein>
<dbReference type="EMBL" id="FN595234">
    <property type="protein sequence ID" value="CBI21674.3"/>
    <property type="molecule type" value="Genomic_DNA"/>
</dbReference>
<proteinExistence type="predicted"/>
<evidence type="ECO:0000313" key="2">
    <source>
        <dbReference type="Proteomes" id="UP000009183"/>
    </source>
</evidence>
<dbReference type="HOGENOM" id="CLU_218873_0_0_1"/>
<name>D7SWM5_VITVI</name>
<dbReference type="Proteomes" id="UP000009183">
    <property type="component" value="Chromosome 19"/>
</dbReference>
<dbReference type="AlphaFoldDB" id="D7SWM5"/>
<organism evidence="1 2">
    <name type="scientific">Vitis vinifera</name>
    <name type="common">Grape</name>
    <dbReference type="NCBI Taxonomy" id="29760"/>
    <lineage>
        <taxon>Eukaryota</taxon>
        <taxon>Viridiplantae</taxon>
        <taxon>Streptophyta</taxon>
        <taxon>Embryophyta</taxon>
        <taxon>Tracheophyta</taxon>
        <taxon>Spermatophyta</taxon>
        <taxon>Magnoliopsida</taxon>
        <taxon>eudicotyledons</taxon>
        <taxon>Gunneridae</taxon>
        <taxon>Pentapetalae</taxon>
        <taxon>rosids</taxon>
        <taxon>Vitales</taxon>
        <taxon>Vitaceae</taxon>
        <taxon>Viteae</taxon>
        <taxon>Vitis</taxon>
    </lineage>
</organism>
<dbReference type="InParanoid" id="D7SWM5"/>